<keyword evidence="9" id="KW-1185">Reference proteome</keyword>
<comment type="caution">
    <text evidence="8">The sequence shown here is derived from an EMBL/GenBank/DDBJ whole genome shotgun (WGS) entry which is preliminary data.</text>
</comment>
<dbReference type="EMBL" id="JAKLTQ010000003">
    <property type="protein sequence ID" value="MCG2621643.1"/>
    <property type="molecule type" value="Genomic_DNA"/>
</dbReference>
<sequence>MTAKTSLSTPNKIAIALVVAATLAALAATVFINRTNAASQATAAEAAEVVREDSHRLSTAKDEKAVLVEFLDFECESCLAAYPFIEELRAKHADNLTVVSRYFPLPGHSNALTAAVAVEAAAQQGKFEDMYHRMYETQTEWSHTPESRAGTFRGYAKDLGLDMAAYDAAVADPATTARVETDKNDGLGLGVSGTPTFFLDGEQISPSTLQEFEQLIDAAVSK</sequence>
<evidence type="ECO:0000256" key="6">
    <source>
        <dbReference type="SAM" id="SignalP"/>
    </source>
</evidence>
<dbReference type="Proteomes" id="UP001165368">
    <property type="component" value="Unassembled WGS sequence"/>
</dbReference>
<dbReference type="PROSITE" id="PS51352">
    <property type="entry name" value="THIOREDOXIN_2"/>
    <property type="match status" value="1"/>
</dbReference>
<evidence type="ECO:0000256" key="1">
    <source>
        <dbReference type="ARBA" id="ARBA00005791"/>
    </source>
</evidence>
<name>A0ABS9L4Z7_9MICC</name>
<dbReference type="SUPFAM" id="SSF52833">
    <property type="entry name" value="Thioredoxin-like"/>
    <property type="match status" value="1"/>
</dbReference>
<feature type="domain" description="Thioredoxin" evidence="7">
    <location>
        <begin position="35"/>
        <end position="221"/>
    </location>
</feature>
<proteinExistence type="inferred from homology"/>
<dbReference type="PANTHER" id="PTHR13887:SF14">
    <property type="entry name" value="DISULFIDE BOND FORMATION PROTEIN D"/>
    <property type="match status" value="1"/>
</dbReference>
<dbReference type="Pfam" id="PF13462">
    <property type="entry name" value="Thioredoxin_4"/>
    <property type="match status" value="1"/>
</dbReference>
<evidence type="ECO:0000313" key="9">
    <source>
        <dbReference type="Proteomes" id="UP001165368"/>
    </source>
</evidence>
<keyword evidence="2 6" id="KW-0732">Signal</keyword>
<accession>A0ABS9L4Z7</accession>
<dbReference type="PANTHER" id="PTHR13887">
    <property type="entry name" value="GLUTATHIONE S-TRANSFERASE KAPPA"/>
    <property type="match status" value="1"/>
</dbReference>
<feature type="chain" id="PRO_5045955563" evidence="6">
    <location>
        <begin position="28"/>
        <end position="222"/>
    </location>
</feature>
<dbReference type="Gene3D" id="3.40.30.10">
    <property type="entry name" value="Glutaredoxin"/>
    <property type="match status" value="1"/>
</dbReference>
<gene>
    <name evidence="8" type="ORF">LVY72_06900</name>
</gene>
<protein>
    <submittedName>
        <fullName evidence="8">DsbA family protein</fullName>
    </submittedName>
</protein>
<evidence type="ECO:0000259" key="7">
    <source>
        <dbReference type="PROSITE" id="PS51352"/>
    </source>
</evidence>
<dbReference type="InterPro" id="IPR036249">
    <property type="entry name" value="Thioredoxin-like_sf"/>
</dbReference>
<keyword evidence="3" id="KW-0560">Oxidoreductase</keyword>
<reference evidence="8" key="1">
    <citation type="submission" date="2022-01" db="EMBL/GenBank/DDBJ databases">
        <authorList>
            <person name="Jo J.-H."/>
            <person name="Im W.-T."/>
        </authorList>
    </citation>
    <scope>NUCLEOTIDE SEQUENCE</scope>
    <source>
        <strain evidence="8">I2-34</strain>
    </source>
</reference>
<comment type="similarity">
    <text evidence="1">Belongs to the thioredoxin family. DsbA subfamily.</text>
</comment>
<evidence type="ECO:0000256" key="5">
    <source>
        <dbReference type="ARBA" id="ARBA00023284"/>
    </source>
</evidence>
<evidence type="ECO:0000256" key="2">
    <source>
        <dbReference type="ARBA" id="ARBA00022729"/>
    </source>
</evidence>
<evidence type="ECO:0000256" key="3">
    <source>
        <dbReference type="ARBA" id="ARBA00023002"/>
    </source>
</evidence>
<keyword evidence="4" id="KW-1015">Disulfide bond</keyword>
<organism evidence="8 9">
    <name type="scientific">Arthrobacter hankyongi</name>
    <dbReference type="NCBI Taxonomy" id="2904801"/>
    <lineage>
        <taxon>Bacteria</taxon>
        <taxon>Bacillati</taxon>
        <taxon>Actinomycetota</taxon>
        <taxon>Actinomycetes</taxon>
        <taxon>Micrococcales</taxon>
        <taxon>Micrococcaceae</taxon>
        <taxon>Arthrobacter</taxon>
    </lineage>
</organism>
<evidence type="ECO:0000313" key="8">
    <source>
        <dbReference type="EMBL" id="MCG2621643.1"/>
    </source>
</evidence>
<dbReference type="InterPro" id="IPR013766">
    <property type="entry name" value="Thioredoxin_domain"/>
</dbReference>
<feature type="signal peptide" evidence="6">
    <location>
        <begin position="1"/>
        <end position="27"/>
    </location>
</feature>
<evidence type="ECO:0000256" key="4">
    <source>
        <dbReference type="ARBA" id="ARBA00023157"/>
    </source>
</evidence>
<keyword evidence="5" id="KW-0676">Redox-active center</keyword>
<dbReference type="InterPro" id="IPR012336">
    <property type="entry name" value="Thioredoxin-like_fold"/>
</dbReference>